<keyword evidence="1" id="KW-0812">Transmembrane</keyword>
<reference evidence="2 3" key="1">
    <citation type="journal article" date="2015" name="Genome Biol. Evol.">
        <title>Phylogenomic analyses indicate that early fungi evolved digesting cell walls of algal ancestors of land plants.</title>
        <authorList>
            <person name="Chang Y."/>
            <person name="Wang S."/>
            <person name="Sekimoto S."/>
            <person name="Aerts A.L."/>
            <person name="Choi C."/>
            <person name="Clum A."/>
            <person name="LaButti K.M."/>
            <person name="Lindquist E.A."/>
            <person name="Yee Ngan C."/>
            <person name="Ohm R.A."/>
            <person name="Salamov A.A."/>
            <person name="Grigoriev I.V."/>
            <person name="Spatafora J.W."/>
            <person name="Berbee M.L."/>
        </authorList>
    </citation>
    <scope>NUCLEOTIDE SEQUENCE [LARGE SCALE GENOMIC DNA]</scope>
    <source>
        <strain evidence="2 3">NRRL 28638</strain>
    </source>
</reference>
<keyword evidence="3" id="KW-1185">Reference proteome</keyword>
<keyword evidence="1" id="KW-0472">Membrane</keyword>
<feature type="transmembrane region" description="Helical" evidence="1">
    <location>
        <begin position="129"/>
        <end position="150"/>
    </location>
</feature>
<feature type="transmembrane region" description="Helical" evidence="1">
    <location>
        <begin position="218"/>
        <end position="237"/>
    </location>
</feature>
<name>A0A137P010_CONC2</name>
<keyword evidence="1" id="KW-1133">Transmembrane helix</keyword>
<gene>
    <name evidence="2" type="ORF">CONCODRAFT_9586</name>
</gene>
<evidence type="ECO:0000313" key="3">
    <source>
        <dbReference type="Proteomes" id="UP000070444"/>
    </source>
</evidence>
<evidence type="ECO:0000313" key="2">
    <source>
        <dbReference type="EMBL" id="KXN68204.1"/>
    </source>
</evidence>
<feature type="transmembrane region" description="Helical" evidence="1">
    <location>
        <begin position="77"/>
        <end position="97"/>
    </location>
</feature>
<protein>
    <recommendedName>
        <fullName evidence="4">G-protein coupled receptors family 1 profile domain-containing protein</fullName>
    </recommendedName>
</protein>
<feature type="transmembrane region" description="Helical" evidence="1">
    <location>
        <begin position="9"/>
        <end position="26"/>
    </location>
</feature>
<evidence type="ECO:0000256" key="1">
    <source>
        <dbReference type="SAM" id="Phobius"/>
    </source>
</evidence>
<dbReference type="EMBL" id="KQ964589">
    <property type="protein sequence ID" value="KXN68204.1"/>
    <property type="molecule type" value="Genomic_DNA"/>
</dbReference>
<organism evidence="2 3">
    <name type="scientific">Conidiobolus coronatus (strain ATCC 28846 / CBS 209.66 / NRRL 28638)</name>
    <name type="common">Delacroixia coronata</name>
    <dbReference type="NCBI Taxonomy" id="796925"/>
    <lineage>
        <taxon>Eukaryota</taxon>
        <taxon>Fungi</taxon>
        <taxon>Fungi incertae sedis</taxon>
        <taxon>Zoopagomycota</taxon>
        <taxon>Entomophthoromycotina</taxon>
        <taxon>Entomophthoromycetes</taxon>
        <taxon>Entomophthorales</taxon>
        <taxon>Ancylistaceae</taxon>
        <taxon>Conidiobolus</taxon>
    </lineage>
</organism>
<dbReference type="AlphaFoldDB" id="A0A137P010"/>
<accession>A0A137P010</accession>
<dbReference type="Gene3D" id="1.20.1070.10">
    <property type="entry name" value="Rhodopsin 7-helix transmembrane proteins"/>
    <property type="match status" value="1"/>
</dbReference>
<feature type="transmembrane region" description="Helical" evidence="1">
    <location>
        <begin position="179"/>
        <end position="198"/>
    </location>
</feature>
<proteinExistence type="predicted"/>
<dbReference type="Proteomes" id="UP000070444">
    <property type="component" value="Unassembled WGS sequence"/>
</dbReference>
<dbReference type="SUPFAM" id="SSF81321">
    <property type="entry name" value="Family A G protein-coupled receptor-like"/>
    <property type="match status" value="1"/>
</dbReference>
<sequence length="264" mass="30518">MIVATSADLCWASYMVIACALKLYFGPDFISPESLSCQIYVLFNTGNLRLSNGCVAILAIMRYMLGCRKKEVKNRVWYCLFMLHVSICIGLSTVTFVRWDGRRTSSGIICLQFFRADDTSINLMIFHTFYYLLLCGLVVTFYFLICKHWYIHLGKLKKSAIMNNEIQSVKVFNIQQRKLIVQGSVVILSDSITFIPSTVTYVMKLFFGYHRPPIVDAFIVWSLATLPIVNPLITLWLQPEVNAEFCSYYFSISEKLRKLIRYIY</sequence>
<evidence type="ECO:0008006" key="4">
    <source>
        <dbReference type="Google" id="ProtNLM"/>
    </source>
</evidence>
<feature type="transmembrane region" description="Helical" evidence="1">
    <location>
        <begin position="46"/>
        <end position="65"/>
    </location>
</feature>